<keyword evidence="6" id="KW-1185">Reference proteome</keyword>
<dbReference type="RefSeq" id="WP_009325171.1">
    <property type="nucleotide sequence ID" value="NZ_CAQJQL010000098.1"/>
</dbReference>
<dbReference type="EMBL" id="WMZR01000012">
    <property type="protein sequence ID" value="MTS51896.1"/>
    <property type="molecule type" value="Genomic_DNA"/>
</dbReference>
<keyword evidence="4" id="KW-0808">Transferase</keyword>
<accession>A0A0D8J4S7</accession>
<dbReference type="GO" id="GO:0005829">
    <property type="term" value="C:cytosol"/>
    <property type="evidence" value="ECO:0007669"/>
    <property type="project" value="TreeGrafter"/>
</dbReference>
<reference evidence="3 7" key="2">
    <citation type="submission" date="2015-10" db="EMBL/GenBank/DDBJ databases">
        <title>A novel member of the family Ruminococcaceae isolated from human faeces.</title>
        <authorList>
            <person name="Shkoporov A.N."/>
            <person name="Chaplin A.V."/>
            <person name="Motuzova O.V."/>
            <person name="Kafarskaia L.I."/>
            <person name="Efimov B.A."/>
        </authorList>
    </citation>
    <scope>NUCLEOTIDE SEQUENCE [LARGE SCALE GENOMIC DNA]</scope>
    <source>
        <strain evidence="3 7">668</strain>
    </source>
</reference>
<dbReference type="GO" id="GO:0016740">
    <property type="term" value="F:transferase activity"/>
    <property type="evidence" value="ECO:0007669"/>
    <property type="project" value="UniProtKB-KW"/>
</dbReference>
<dbReference type="EMBL" id="VUNJ01000001">
    <property type="protein sequence ID" value="MST90608.1"/>
    <property type="molecule type" value="Genomic_DNA"/>
</dbReference>
<organism evidence="2 6">
    <name type="scientific">Ruthenibacterium lactatiformans</name>
    <dbReference type="NCBI Taxonomy" id="1550024"/>
    <lineage>
        <taxon>Bacteria</taxon>
        <taxon>Bacillati</taxon>
        <taxon>Bacillota</taxon>
        <taxon>Clostridia</taxon>
        <taxon>Eubacteriales</taxon>
        <taxon>Oscillospiraceae</taxon>
        <taxon>Ruthenibacterium</taxon>
    </lineage>
</organism>
<dbReference type="SUPFAM" id="SSF53067">
    <property type="entry name" value="Actin-like ATPase domain"/>
    <property type="match status" value="2"/>
</dbReference>
<dbReference type="InterPro" id="IPR000905">
    <property type="entry name" value="Gcp-like_dom"/>
</dbReference>
<dbReference type="Proteomes" id="UP000053433">
    <property type="component" value="Unassembled WGS sequence"/>
</dbReference>
<dbReference type="PATRIC" id="fig|1550024.3.peg.1041"/>
<dbReference type="CDD" id="cd24032">
    <property type="entry name" value="ASKHA_NBD_TsaB"/>
    <property type="match status" value="1"/>
</dbReference>
<dbReference type="Pfam" id="PF00814">
    <property type="entry name" value="TsaD"/>
    <property type="match status" value="1"/>
</dbReference>
<dbReference type="PANTHER" id="PTHR11735">
    <property type="entry name" value="TRNA N6-ADENOSINE THREONYLCARBAMOYLTRANSFERASE"/>
    <property type="match status" value="1"/>
</dbReference>
<dbReference type="InterPro" id="IPR043129">
    <property type="entry name" value="ATPase_NBD"/>
</dbReference>
<dbReference type="GO" id="GO:0002949">
    <property type="term" value="P:tRNA threonylcarbamoyladenosine modification"/>
    <property type="evidence" value="ECO:0007669"/>
    <property type="project" value="InterPro"/>
</dbReference>
<dbReference type="EMBL" id="JXXK01000004">
    <property type="protein sequence ID" value="KJF40803.1"/>
    <property type="molecule type" value="Genomic_DNA"/>
</dbReference>
<gene>
    <name evidence="4" type="primary">tsaB</name>
    <name evidence="3" type="ORF">ASJ35_04140</name>
    <name evidence="4" type="ORF">FYJ76_01425</name>
    <name evidence="5" type="ORF">GMD52_10120</name>
    <name evidence="2" type="ORF">TQ39_04625</name>
</gene>
<reference evidence="5 9" key="3">
    <citation type="journal article" date="2019" name="Nat. Med.">
        <title>A library of human gut bacterial isolates paired with longitudinal multiomics data enables mechanistic microbiome research.</title>
        <authorList>
            <person name="Poyet M."/>
            <person name="Groussin M."/>
            <person name="Gibbons S.M."/>
            <person name="Avila-Pacheco J."/>
            <person name="Jiang X."/>
            <person name="Kearney S.M."/>
            <person name="Perrotta A.R."/>
            <person name="Berdy B."/>
            <person name="Zhao S."/>
            <person name="Lieberman T.D."/>
            <person name="Swanson P.K."/>
            <person name="Smith M."/>
            <person name="Roesemann S."/>
            <person name="Alexander J.E."/>
            <person name="Rich S.A."/>
            <person name="Livny J."/>
            <person name="Vlamakis H."/>
            <person name="Clish C."/>
            <person name="Bullock K."/>
            <person name="Deik A."/>
            <person name="Scott J."/>
            <person name="Pierce K.A."/>
            <person name="Xavier R.J."/>
            <person name="Alm E.J."/>
        </authorList>
    </citation>
    <scope>NUCLEOTIDE SEQUENCE [LARGE SCALE GENOMIC DNA]</scope>
    <source>
        <strain evidence="5 9">BIOML-A7</strain>
    </source>
</reference>
<feature type="domain" description="Gcp-like" evidence="1">
    <location>
        <begin position="33"/>
        <end position="124"/>
    </location>
</feature>
<dbReference type="EMBL" id="LMUA01000003">
    <property type="protein sequence ID" value="KUE77465.1"/>
    <property type="molecule type" value="Genomic_DNA"/>
</dbReference>
<evidence type="ECO:0000313" key="7">
    <source>
        <dbReference type="Proteomes" id="UP000053433"/>
    </source>
</evidence>
<evidence type="ECO:0000259" key="1">
    <source>
        <dbReference type="Pfam" id="PF00814"/>
    </source>
</evidence>
<protein>
    <submittedName>
        <fullName evidence="4">tRNA (Adenosine(37)-N6)-threonylcarbamoyltransferase complex dimerization subunit type 1 TsaB</fullName>
    </submittedName>
</protein>
<dbReference type="Proteomes" id="UP000431913">
    <property type="component" value="Unassembled WGS sequence"/>
</dbReference>
<dbReference type="GeneID" id="42855911"/>
<evidence type="ECO:0000313" key="9">
    <source>
        <dbReference type="Proteomes" id="UP000449193"/>
    </source>
</evidence>
<dbReference type="Gene3D" id="3.30.420.40">
    <property type="match status" value="2"/>
</dbReference>
<evidence type="ECO:0000313" key="2">
    <source>
        <dbReference type="EMBL" id="KJF40803.1"/>
    </source>
</evidence>
<dbReference type="PANTHER" id="PTHR11735:SF11">
    <property type="entry name" value="TRNA THREONYLCARBAMOYLADENOSINE BIOSYNTHESIS PROTEIN TSAB"/>
    <property type="match status" value="1"/>
</dbReference>
<dbReference type="AlphaFoldDB" id="A0A0D8J4S7"/>
<comment type="caution">
    <text evidence="2">The sequence shown here is derived from an EMBL/GenBank/DDBJ whole genome shotgun (WGS) entry which is preliminary data.</text>
</comment>
<dbReference type="Proteomes" id="UP000032483">
    <property type="component" value="Unassembled WGS sequence"/>
</dbReference>
<evidence type="ECO:0000313" key="6">
    <source>
        <dbReference type="Proteomes" id="UP000032483"/>
    </source>
</evidence>
<accession>A0A0W7TUE7</accession>
<dbReference type="InterPro" id="IPR022496">
    <property type="entry name" value="T6A_TsaB"/>
</dbReference>
<proteinExistence type="predicted"/>
<sequence>MTIFGLDSAGKTAGIAILRDSRLIYECYLATGHTHSETLLCLCKNAFDAAGLSPAEIDVFAAAAGPGSFTGLRIGLAAVKGLAFPHDTPCAAVSTLEALAYSAAVEGTLLCALDARRGEVYWAGFFAADGAVERLCPDESAPAASLRGFVESAREPVWLLGDGAQLVDEALNGTGKTRLYPEAYRLGRAGGVCRAALAAGETVPAAQLIPDYHRLSQAERERAARLQAAP</sequence>
<reference evidence="2" key="1">
    <citation type="submission" date="2015-02" db="EMBL/GenBank/DDBJ databases">
        <title>A novel member of the family Ruminococcaceae isolated from human feces.</title>
        <authorList>
            <person name="Shkoporov A.N."/>
            <person name="Chaplin A.V."/>
            <person name="Motuzova O.V."/>
            <person name="Kafarskaia L.I."/>
            <person name="Khokhlova E.V."/>
            <person name="Efimov B.A."/>
        </authorList>
    </citation>
    <scope>NUCLEOTIDE SEQUENCE [LARGE SCALE GENOMIC DNA]</scope>
    <source>
        <strain evidence="2">585-1</strain>
    </source>
</reference>
<name>A0A0D8J4S7_9FIRM</name>
<reference evidence="4 8" key="4">
    <citation type="submission" date="2019-08" db="EMBL/GenBank/DDBJ databases">
        <title>In-depth cultivation of the pig gut microbiome towards novel bacterial diversity and tailored functional studies.</title>
        <authorList>
            <person name="Wylensek D."/>
            <person name="Hitch T.C.A."/>
            <person name="Clavel T."/>
        </authorList>
    </citation>
    <scope>NUCLEOTIDE SEQUENCE [LARGE SCALE GENOMIC DNA]</scope>
    <source>
        <strain evidence="4 8">WCA3-601-WT-6J</strain>
    </source>
</reference>
<dbReference type="Proteomes" id="UP000449193">
    <property type="component" value="Unassembled WGS sequence"/>
</dbReference>
<evidence type="ECO:0000313" key="3">
    <source>
        <dbReference type="EMBL" id="KUE77465.1"/>
    </source>
</evidence>
<evidence type="ECO:0000313" key="5">
    <source>
        <dbReference type="EMBL" id="MTS51896.1"/>
    </source>
</evidence>
<dbReference type="NCBIfam" id="TIGR03725">
    <property type="entry name" value="T6A_YeaZ"/>
    <property type="match status" value="1"/>
</dbReference>
<evidence type="ECO:0000313" key="4">
    <source>
        <dbReference type="EMBL" id="MST90608.1"/>
    </source>
</evidence>
<evidence type="ECO:0000313" key="8">
    <source>
        <dbReference type="Proteomes" id="UP000431913"/>
    </source>
</evidence>